<dbReference type="Proteomes" id="UP000294848">
    <property type="component" value="Unassembled WGS sequence"/>
</dbReference>
<protein>
    <submittedName>
        <fullName evidence="1">Uncharacterized protein</fullName>
    </submittedName>
</protein>
<dbReference type="AlphaFoldDB" id="A0A4R6HA33"/>
<sequence>MVVSDTFKSQSKGWQVTMQKVNASEPLMRYRNTQDDVKTEFLDAVRDKPKGNLLTALAASGIETARVA</sequence>
<organism evidence="1 2">
    <name type="scientific">Sunxiuqinia elliptica</name>
    <dbReference type="NCBI Taxonomy" id="655355"/>
    <lineage>
        <taxon>Bacteria</taxon>
        <taxon>Pseudomonadati</taxon>
        <taxon>Bacteroidota</taxon>
        <taxon>Bacteroidia</taxon>
        <taxon>Marinilabiliales</taxon>
        <taxon>Prolixibacteraceae</taxon>
        <taxon>Sunxiuqinia</taxon>
    </lineage>
</organism>
<accession>A0A4R6HA33</accession>
<evidence type="ECO:0000313" key="1">
    <source>
        <dbReference type="EMBL" id="TDO05373.1"/>
    </source>
</evidence>
<name>A0A4R6HA33_9BACT</name>
<reference evidence="1 2" key="1">
    <citation type="submission" date="2019-03" db="EMBL/GenBank/DDBJ databases">
        <title>Freshwater and sediment microbial communities from various areas in North America, analyzing microbe dynamics in response to fracking.</title>
        <authorList>
            <person name="Lamendella R."/>
        </authorList>
    </citation>
    <scope>NUCLEOTIDE SEQUENCE [LARGE SCALE GENOMIC DNA]</scope>
    <source>
        <strain evidence="1 2">114D</strain>
    </source>
</reference>
<evidence type="ECO:0000313" key="2">
    <source>
        <dbReference type="Proteomes" id="UP000294848"/>
    </source>
</evidence>
<dbReference type="EMBL" id="SNWI01000001">
    <property type="protein sequence ID" value="TDO05373.1"/>
    <property type="molecule type" value="Genomic_DNA"/>
</dbReference>
<proteinExistence type="predicted"/>
<gene>
    <name evidence="1" type="ORF">DET52_101732</name>
</gene>
<comment type="caution">
    <text evidence="1">The sequence shown here is derived from an EMBL/GenBank/DDBJ whole genome shotgun (WGS) entry which is preliminary data.</text>
</comment>